<gene>
    <name evidence="4" type="primary">cobQ</name>
    <name evidence="7" type="ORF">ACFSUL_06580</name>
</gene>
<dbReference type="InterPro" id="IPR011698">
    <property type="entry name" value="GATase_3"/>
</dbReference>
<evidence type="ECO:0000256" key="1">
    <source>
        <dbReference type="ARBA" id="ARBA00004953"/>
    </source>
</evidence>
<dbReference type="InterPro" id="IPR002586">
    <property type="entry name" value="CobQ/CobB/MinD/ParA_Nub-bd_dom"/>
</dbReference>
<feature type="active site" description="Nucleophile" evidence="4">
    <location>
        <position position="341"/>
    </location>
</feature>
<dbReference type="InterPro" id="IPR047045">
    <property type="entry name" value="CobQ_N"/>
</dbReference>
<dbReference type="InterPro" id="IPR004459">
    <property type="entry name" value="CobQ_synth"/>
</dbReference>
<evidence type="ECO:0000259" key="5">
    <source>
        <dbReference type="Pfam" id="PF01656"/>
    </source>
</evidence>
<evidence type="ECO:0000256" key="2">
    <source>
        <dbReference type="ARBA" id="ARBA00022573"/>
    </source>
</evidence>
<dbReference type="Gene3D" id="3.40.50.880">
    <property type="match status" value="1"/>
</dbReference>
<dbReference type="SUPFAM" id="SSF52540">
    <property type="entry name" value="P-loop containing nucleoside triphosphate hydrolases"/>
    <property type="match status" value="1"/>
</dbReference>
<dbReference type="PANTHER" id="PTHR21343:SF1">
    <property type="entry name" value="COBYRIC ACID SYNTHASE"/>
    <property type="match status" value="1"/>
</dbReference>
<keyword evidence="2 4" id="KW-0169">Cobalamin biosynthesis</keyword>
<feature type="domain" description="CobQ/CobB/MinD/ParA nucleotide binding" evidence="5">
    <location>
        <begin position="7"/>
        <end position="239"/>
    </location>
</feature>
<dbReference type="PROSITE" id="PS51274">
    <property type="entry name" value="GATASE_COBBQ"/>
    <property type="match status" value="1"/>
</dbReference>
<dbReference type="CDD" id="cd01750">
    <property type="entry name" value="GATase1_CobQ"/>
    <property type="match status" value="1"/>
</dbReference>
<dbReference type="CDD" id="cd05389">
    <property type="entry name" value="CobQ_N"/>
    <property type="match status" value="1"/>
</dbReference>
<dbReference type="Proteomes" id="UP001597506">
    <property type="component" value="Unassembled WGS sequence"/>
</dbReference>
<proteinExistence type="inferred from homology"/>
<evidence type="ECO:0000259" key="6">
    <source>
        <dbReference type="Pfam" id="PF07685"/>
    </source>
</evidence>
<feature type="active site" evidence="4">
    <location>
        <position position="442"/>
    </location>
</feature>
<evidence type="ECO:0000313" key="8">
    <source>
        <dbReference type="Proteomes" id="UP001597506"/>
    </source>
</evidence>
<feature type="domain" description="CobB/CobQ-like glutamine amidotransferase" evidence="6">
    <location>
        <begin position="262"/>
        <end position="449"/>
    </location>
</feature>
<keyword evidence="3 4" id="KW-0315">Glutamine amidotransferase</keyword>
<reference evidence="8" key="1">
    <citation type="journal article" date="2019" name="Int. J. Syst. Evol. Microbiol.">
        <title>The Global Catalogue of Microorganisms (GCM) 10K type strain sequencing project: providing services to taxonomists for standard genome sequencing and annotation.</title>
        <authorList>
            <consortium name="The Broad Institute Genomics Platform"/>
            <consortium name="The Broad Institute Genome Sequencing Center for Infectious Disease"/>
            <person name="Wu L."/>
            <person name="Ma J."/>
        </authorList>
    </citation>
    <scope>NUCLEOTIDE SEQUENCE [LARGE SCALE GENOMIC DNA]</scope>
    <source>
        <strain evidence="8">KCTC 3913</strain>
    </source>
</reference>
<dbReference type="PROSITE" id="PS51273">
    <property type="entry name" value="GATASE_TYPE_1"/>
    <property type="match status" value="1"/>
</dbReference>
<dbReference type="SUPFAM" id="SSF52317">
    <property type="entry name" value="Class I glutamine amidotransferase-like"/>
    <property type="match status" value="1"/>
</dbReference>
<comment type="pathway">
    <text evidence="1 4">Cofactor biosynthesis; adenosylcobalamin biosynthesis.</text>
</comment>
<organism evidence="7 8">
    <name type="scientific">Bacillus seohaeanensis</name>
    <dbReference type="NCBI Taxonomy" id="284580"/>
    <lineage>
        <taxon>Bacteria</taxon>
        <taxon>Bacillati</taxon>
        <taxon>Bacillota</taxon>
        <taxon>Bacilli</taxon>
        <taxon>Bacillales</taxon>
        <taxon>Bacillaceae</taxon>
        <taxon>Bacillus</taxon>
    </lineage>
</organism>
<protein>
    <recommendedName>
        <fullName evidence="4">Cobyric acid synthase</fullName>
    </recommendedName>
</protein>
<evidence type="ECO:0000313" key="7">
    <source>
        <dbReference type="EMBL" id="MFD2680417.1"/>
    </source>
</evidence>
<dbReference type="NCBIfam" id="TIGR00313">
    <property type="entry name" value="cobQ"/>
    <property type="match status" value="1"/>
</dbReference>
<evidence type="ECO:0000256" key="3">
    <source>
        <dbReference type="ARBA" id="ARBA00022962"/>
    </source>
</evidence>
<dbReference type="Gene3D" id="3.40.50.300">
    <property type="entry name" value="P-loop containing nucleotide triphosphate hydrolases"/>
    <property type="match status" value="1"/>
</dbReference>
<comment type="similarity">
    <text evidence="4">Belongs to the CobB/CobQ family. CobQ subfamily.</text>
</comment>
<sequence>MSKAIPVMIQGTHSDAGKSVITTAFCRIYSQYGYKVAPFKSQNMSLNSYITNDGKEIGRAQGVQAEAARTDATRTDATTDMNPILIKPLSENTSQVVVNGRPLQNMKAGDYRQDFYEQGLSVIENCYRRLSAEYDRVVIEGAGSPAEINLNDRELVNMRVAKIAEAPVILVGDIDRGGVFASLVGTLQLLSEEERDRVVGVIINKFRGDVSLLQSGLDWFEKYTGKPVLGVIPFLPNLNIDAEDSVILESYSNRKGEENLIDVAVIQYPKISNFTDADPFSVEEDCNIRYVKYSHQLGNPDIVILPGSKNTIEDLQYLKKTGIAKKIQQLAKHGKKIIGICGGYQMLGELVSDPEAVEGEKRKEKGLTLLPITTVLSQEKTTVRSKGKLKLHNMFFHVEGYEIHMGNTNLTSGGFSPLINKPNNEWDGCINNNETVIGSYFHGLFHNDTFRWFLLNQTRLEKGLQPIDNRPSFNQIREEAYDKIADHVRKHVDMEKVEMLVTGFKGEFL</sequence>
<comment type="caution">
    <text evidence="7">The sequence shown here is derived from an EMBL/GenBank/DDBJ whole genome shotgun (WGS) entry which is preliminary data.</text>
</comment>
<dbReference type="PANTHER" id="PTHR21343">
    <property type="entry name" value="DETHIOBIOTIN SYNTHETASE"/>
    <property type="match status" value="1"/>
</dbReference>
<dbReference type="InterPro" id="IPR027417">
    <property type="entry name" value="P-loop_NTPase"/>
</dbReference>
<dbReference type="InterPro" id="IPR033949">
    <property type="entry name" value="CobQ_GATase1"/>
</dbReference>
<name>A0ABW5RPN6_9BACI</name>
<dbReference type="Pfam" id="PF07685">
    <property type="entry name" value="GATase_3"/>
    <property type="match status" value="1"/>
</dbReference>
<dbReference type="InterPro" id="IPR029062">
    <property type="entry name" value="Class_I_gatase-like"/>
</dbReference>
<accession>A0ABW5RPN6</accession>
<keyword evidence="8" id="KW-1185">Reference proteome</keyword>
<dbReference type="EMBL" id="JBHUMF010000015">
    <property type="protein sequence ID" value="MFD2680417.1"/>
    <property type="molecule type" value="Genomic_DNA"/>
</dbReference>
<dbReference type="NCBIfam" id="NF001989">
    <property type="entry name" value="PRK00784.1"/>
    <property type="match status" value="1"/>
</dbReference>
<comment type="function">
    <text evidence="4">Catalyzes amidations at positions B, D, E, and G on adenosylcobyrinic A,C-diamide. NH(2) groups are provided by glutamine, and one molecule of ATP is hydrogenolyzed for each amidation.</text>
</comment>
<dbReference type="Pfam" id="PF01656">
    <property type="entry name" value="CbiA"/>
    <property type="match status" value="1"/>
</dbReference>
<evidence type="ECO:0000256" key="4">
    <source>
        <dbReference type="HAMAP-Rule" id="MF_00028"/>
    </source>
</evidence>
<dbReference type="RefSeq" id="WP_377933803.1">
    <property type="nucleotide sequence ID" value="NZ_JBHUMF010000015.1"/>
</dbReference>
<dbReference type="HAMAP" id="MF_00028">
    <property type="entry name" value="CobQ"/>
    <property type="match status" value="1"/>
</dbReference>